<name>A0AA88QSB3_9ASTE</name>
<dbReference type="InterPro" id="IPR002182">
    <property type="entry name" value="NB-ARC"/>
</dbReference>
<reference evidence="2" key="1">
    <citation type="submission" date="2022-12" db="EMBL/GenBank/DDBJ databases">
        <title>Draft genome assemblies for two species of Escallonia (Escalloniales).</title>
        <authorList>
            <person name="Chanderbali A."/>
            <person name="Dervinis C."/>
            <person name="Anghel I."/>
            <person name="Soltis D."/>
            <person name="Soltis P."/>
            <person name="Zapata F."/>
        </authorList>
    </citation>
    <scope>NUCLEOTIDE SEQUENCE</scope>
    <source>
        <strain evidence="2">UCBG92.1500</strain>
        <tissue evidence="2">Leaf</tissue>
    </source>
</reference>
<gene>
    <name evidence="2" type="ORF">RJ640_017006</name>
</gene>
<protein>
    <recommendedName>
        <fullName evidence="1">NB-ARC domain-containing protein</fullName>
    </recommendedName>
</protein>
<dbReference type="AlphaFoldDB" id="A0AA88QSB3"/>
<accession>A0AA88QSB3</accession>
<comment type="caution">
    <text evidence="2">The sequence shown here is derived from an EMBL/GenBank/DDBJ whole genome shotgun (WGS) entry which is preliminary data.</text>
</comment>
<dbReference type="InterPro" id="IPR027417">
    <property type="entry name" value="P-loop_NTPase"/>
</dbReference>
<keyword evidence="3" id="KW-1185">Reference proteome</keyword>
<dbReference type="EMBL" id="JAVXUO010002681">
    <property type="protein sequence ID" value="KAK2970629.1"/>
    <property type="molecule type" value="Genomic_DNA"/>
</dbReference>
<dbReference type="GO" id="GO:0043531">
    <property type="term" value="F:ADP binding"/>
    <property type="evidence" value="ECO:0007669"/>
    <property type="project" value="InterPro"/>
</dbReference>
<dbReference type="Pfam" id="PF00931">
    <property type="entry name" value="NB-ARC"/>
    <property type="match status" value="1"/>
</dbReference>
<dbReference type="PANTHER" id="PTHR19338">
    <property type="entry name" value="TRANSLOCASE OF INNER MITOCHONDRIAL MEMBRANE 13 HOMOLOG"/>
    <property type="match status" value="1"/>
</dbReference>
<evidence type="ECO:0000259" key="1">
    <source>
        <dbReference type="Pfam" id="PF00931"/>
    </source>
</evidence>
<evidence type="ECO:0000313" key="2">
    <source>
        <dbReference type="EMBL" id="KAK2970629.1"/>
    </source>
</evidence>
<organism evidence="2 3">
    <name type="scientific">Escallonia rubra</name>
    <dbReference type="NCBI Taxonomy" id="112253"/>
    <lineage>
        <taxon>Eukaryota</taxon>
        <taxon>Viridiplantae</taxon>
        <taxon>Streptophyta</taxon>
        <taxon>Embryophyta</taxon>
        <taxon>Tracheophyta</taxon>
        <taxon>Spermatophyta</taxon>
        <taxon>Magnoliopsida</taxon>
        <taxon>eudicotyledons</taxon>
        <taxon>Gunneridae</taxon>
        <taxon>Pentapetalae</taxon>
        <taxon>asterids</taxon>
        <taxon>campanulids</taxon>
        <taxon>Escalloniales</taxon>
        <taxon>Escalloniaceae</taxon>
        <taxon>Escallonia</taxon>
    </lineage>
</organism>
<proteinExistence type="predicted"/>
<feature type="domain" description="NB-ARC" evidence="1">
    <location>
        <begin position="62"/>
        <end position="121"/>
    </location>
</feature>
<dbReference type="Gene3D" id="3.40.50.300">
    <property type="entry name" value="P-loop containing nucleotide triphosphate hydrolases"/>
    <property type="match status" value="1"/>
</dbReference>
<dbReference type="SUPFAM" id="SSF52540">
    <property type="entry name" value="P-loop containing nucleoside triphosphate hydrolases"/>
    <property type="match status" value="1"/>
</dbReference>
<sequence length="122" mass="13701">MTMDLVERFASSTRVLFFLALAEVLNWQTLLSMYNNAKLHVMSTGPQIFKSLRSGDREPLLVKRLTDEHPGCSVISVAGMGGSGKSTLAAKVYKNQIIKQHFECYAWIVVSQKYIIDDIFNA</sequence>
<dbReference type="PANTHER" id="PTHR19338:SF0">
    <property type="entry name" value="MITOCHONDRIAL IMPORT INNER MEMBRANE TRANSLOCASE SUBUNIT TIM13"/>
    <property type="match status" value="1"/>
</dbReference>
<evidence type="ECO:0000313" key="3">
    <source>
        <dbReference type="Proteomes" id="UP001187471"/>
    </source>
</evidence>
<dbReference type="Proteomes" id="UP001187471">
    <property type="component" value="Unassembled WGS sequence"/>
</dbReference>